<accession>A0A1K1KNU8</accession>
<dbReference type="KEGG" id="laca:LAC1533_1143"/>
<protein>
    <recommendedName>
        <fullName evidence="3">Phage protein</fullName>
    </recommendedName>
</protein>
<evidence type="ECO:0008006" key="3">
    <source>
        <dbReference type="Google" id="ProtNLM"/>
    </source>
</evidence>
<gene>
    <name evidence="1" type="ORF">LAC1533_1143</name>
</gene>
<sequence>MTDLREQLANKIQQDLGVRLVAGFLNPQNDTQFALTRLPGSHIVDEDFEGTQEVLYNFEIVRQVPVGDYSALQEAQDQLIKISNYLDDLSSLALKGQSQPAGFQFVGIEVQSEPAELTIDIQNVKCGLEIGVTIIKNKYRNEE</sequence>
<evidence type="ECO:0000313" key="2">
    <source>
        <dbReference type="Proteomes" id="UP000190935"/>
    </source>
</evidence>
<proteinExistence type="predicted"/>
<dbReference type="GeneID" id="95349243"/>
<dbReference type="AlphaFoldDB" id="A0A1K1KNU8"/>
<organism evidence="1 2">
    <name type="scientific">Ligilactobacillus acidipiscis</name>
    <dbReference type="NCBI Taxonomy" id="89059"/>
    <lineage>
        <taxon>Bacteria</taxon>
        <taxon>Bacillati</taxon>
        <taxon>Bacillota</taxon>
        <taxon>Bacilli</taxon>
        <taxon>Lactobacillales</taxon>
        <taxon>Lactobacillaceae</taxon>
        <taxon>Ligilactobacillus</taxon>
    </lineage>
</organism>
<dbReference type="EMBL" id="LT630287">
    <property type="protein sequence ID" value="SFV40563.1"/>
    <property type="molecule type" value="Genomic_DNA"/>
</dbReference>
<reference evidence="2" key="1">
    <citation type="submission" date="2016-11" db="EMBL/GenBank/DDBJ databases">
        <authorList>
            <person name="Papadimitriou K."/>
        </authorList>
    </citation>
    <scope>NUCLEOTIDE SEQUENCE [LARGE SCALE GENOMIC DNA]</scope>
    <source>
        <strain evidence="2">ACA-DC 1533</strain>
    </source>
</reference>
<name>A0A1K1KNU8_9LACO</name>
<evidence type="ECO:0000313" key="1">
    <source>
        <dbReference type="EMBL" id="SFV40563.1"/>
    </source>
</evidence>
<dbReference type="Proteomes" id="UP000190935">
    <property type="component" value="Chromosome I"/>
</dbReference>
<dbReference type="RefSeq" id="WP_079579095.1">
    <property type="nucleotide sequence ID" value="NZ_LT630287.1"/>
</dbReference>